<evidence type="ECO:0000313" key="3">
    <source>
        <dbReference type="EMBL" id="MFI0791898.1"/>
    </source>
</evidence>
<keyword evidence="1" id="KW-0812">Transmembrane</keyword>
<organism evidence="3 4">
    <name type="scientific">Micromonospora rubida</name>
    <dbReference type="NCBI Taxonomy" id="2697657"/>
    <lineage>
        <taxon>Bacteria</taxon>
        <taxon>Bacillati</taxon>
        <taxon>Actinomycetota</taxon>
        <taxon>Actinomycetes</taxon>
        <taxon>Micromonosporales</taxon>
        <taxon>Micromonosporaceae</taxon>
        <taxon>Micromonospora</taxon>
    </lineage>
</organism>
<sequence>MTNIAGRVREALRGDQRVDPDALIARLDAVRRFLDAVDGQLPDTQLVPANTLVERAGTRLALSRDHTVVALAGATGSGKSSLFNALARLTLSTVGVRRPTTGVAHACVWGPLDGANRLLDWTGVLPRHRFVRESALDADDESALHGLVLLDLPDFDSVQRSHRLEVDRLLGLVDLVVWVVDPQKYADRVIHTSYLREFHRHRDVTLVVLNQADRLPPAELPRVLDDLRRLLDVDGLGGVPLLATTAVDPAGIVELRGTLEHTVAGRQAALRRLAGDVDAVVAGLDELVAAGAPSDAPDEGTIGSLSRALAGTAGVPAVAAAVEGAYRHRAVASTGWPLVRGWRRLRPDPLRRLHLPGPVADADAGDPAESLVAATSVPDPTAAQRSALGLAVRAVADRSGAGLPAPWATAVTTAARSRLGDLPDALDRAVAGADLGMDRRPVWWRFVGAVQWLVTVAAVAGLGWLALGYALRALGLPALEYPRVGEAPLPTVLLLGGLLAGLLLAALTRPVVRWSARRASRRAERRLTAAVDAVGREYVVTPVRAVLDRYGQARQALRDAERR</sequence>
<feature type="domain" description="G" evidence="2">
    <location>
        <begin position="69"/>
        <end position="210"/>
    </location>
</feature>
<feature type="transmembrane region" description="Helical" evidence="1">
    <location>
        <begin position="491"/>
        <end position="512"/>
    </location>
</feature>
<proteinExistence type="predicted"/>
<evidence type="ECO:0000259" key="2">
    <source>
        <dbReference type="Pfam" id="PF01926"/>
    </source>
</evidence>
<keyword evidence="4" id="KW-1185">Reference proteome</keyword>
<feature type="transmembrane region" description="Helical" evidence="1">
    <location>
        <begin position="446"/>
        <end position="471"/>
    </location>
</feature>
<dbReference type="EMBL" id="JBIRPU010000002">
    <property type="protein sequence ID" value="MFI0791898.1"/>
    <property type="molecule type" value="Genomic_DNA"/>
</dbReference>
<dbReference type="Gene3D" id="3.40.50.300">
    <property type="entry name" value="P-loop containing nucleotide triphosphate hydrolases"/>
    <property type="match status" value="1"/>
</dbReference>
<dbReference type="Proteomes" id="UP001611075">
    <property type="component" value="Unassembled WGS sequence"/>
</dbReference>
<dbReference type="InterPro" id="IPR005662">
    <property type="entry name" value="GTPase_Era-like"/>
</dbReference>
<keyword evidence="1" id="KW-0472">Membrane</keyword>
<dbReference type="InterPro" id="IPR006073">
    <property type="entry name" value="GTP-bd"/>
</dbReference>
<evidence type="ECO:0000313" key="4">
    <source>
        <dbReference type="Proteomes" id="UP001611075"/>
    </source>
</evidence>
<accession>A0ABW7SDX7</accession>
<comment type="caution">
    <text evidence="3">The sequence shown here is derived from an EMBL/GenBank/DDBJ whole genome shotgun (WGS) entry which is preliminary data.</text>
</comment>
<dbReference type="PANTHER" id="PTHR42698">
    <property type="entry name" value="GTPASE ERA"/>
    <property type="match status" value="1"/>
</dbReference>
<dbReference type="PANTHER" id="PTHR42698:SF1">
    <property type="entry name" value="GTPASE ERA, MITOCHONDRIAL"/>
    <property type="match status" value="1"/>
</dbReference>
<reference evidence="3 4" key="1">
    <citation type="submission" date="2024-10" db="EMBL/GenBank/DDBJ databases">
        <title>The Natural Products Discovery Center: Release of the First 8490 Sequenced Strains for Exploring Actinobacteria Biosynthetic Diversity.</title>
        <authorList>
            <person name="Kalkreuter E."/>
            <person name="Kautsar S.A."/>
            <person name="Yang D."/>
            <person name="Bader C.D."/>
            <person name="Teijaro C.N."/>
            <person name="Fluegel L."/>
            <person name="Davis C.M."/>
            <person name="Simpson J.R."/>
            <person name="Lauterbach L."/>
            <person name="Steele A.D."/>
            <person name="Gui C."/>
            <person name="Meng S."/>
            <person name="Li G."/>
            <person name="Viehrig K."/>
            <person name="Ye F."/>
            <person name="Su P."/>
            <person name="Kiefer A.F."/>
            <person name="Nichols A."/>
            <person name="Cepeda A.J."/>
            <person name="Yan W."/>
            <person name="Fan B."/>
            <person name="Jiang Y."/>
            <person name="Adhikari A."/>
            <person name="Zheng C.-J."/>
            <person name="Schuster L."/>
            <person name="Cowan T.M."/>
            <person name="Smanski M.J."/>
            <person name="Chevrette M.G."/>
            <person name="De Carvalho L.P.S."/>
            <person name="Shen B."/>
        </authorList>
    </citation>
    <scope>NUCLEOTIDE SEQUENCE [LARGE SCALE GENOMIC DNA]</scope>
    <source>
        <strain evidence="3 4">NPDC021253</strain>
    </source>
</reference>
<dbReference type="RefSeq" id="WP_396676555.1">
    <property type="nucleotide sequence ID" value="NZ_JBIRPU010000002.1"/>
</dbReference>
<dbReference type="Pfam" id="PF01926">
    <property type="entry name" value="MMR_HSR1"/>
    <property type="match status" value="1"/>
</dbReference>
<dbReference type="SUPFAM" id="SSF52540">
    <property type="entry name" value="P-loop containing nucleoside triphosphate hydrolases"/>
    <property type="match status" value="1"/>
</dbReference>
<protein>
    <submittedName>
        <fullName evidence="3">GTPase</fullName>
    </submittedName>
</protein>
<dbReference type="InterPro" id="IPR027417">
    <property type="entry name" value="P-loop_NTPase"/>
</dbReference>
<evidence type="ECO:0000256" key="1">
    <source>
        <dbReference type="SAM" id="Phobius"/>
    </source>
</evidence>
<keyword evidence="1" id="KW-1133">Transmembrane helix</keyword>
<gene>
    <name evidence="3" type="ORF">ACH4OY_04225</name>
</gene>
<name>A0ABW7SDX7_9ACTN</name>